<organism evidence="3 4">
    <name type="scientific">Allosediminivita pacifica</name>
    <dbReference type="NCBI Taxonomy" id="1267769"/>
    <lineage>
        <taxon>Bacteria</taxon>
        <taxon>Pseudomonadati</taxon>
        <taxon>Pseudomonadota</taxon>
        <taxon>Alphaproteobacteria</taxon>
        <taxon>Rhodobacterales</taxon>
        <taxon>Paracoccaceae</taxon>
        <taxon>Allosediminivita</taxon>
    </lineage>
</organism>
<dbReference type="Proteomes" id="UP000244069">
    <property type="component" value="Unassembled WGS sequence"/>
</dbReference>
<keyword evidence="4" id="KW-1185">Reference proteome</keyword>
<dbReference type="SMART" id="SM00849">
    <property type="entry name" value="Lactamase_B"/>
    <property type="match status" value="1"/>
</dbReference>
<dbReference type="Pfam" id="PF13483">
    <property type="entry name" value="Lactamase_B_3"/>
    <property type="match status" value="1"/>
</dbReference>
<keyword evidence="1" id="KW-0732">Signal</keyword>
<feature type="signal peptide" evidence="1">
    <location>
        <begin position="1"/>
        <end position="24"/>
    </location>
</feature>
<dbReference type="Gene3D" id="3.60.15.10">
    <property type="entry name" value="Ribonuclease Z/Hydroxyacylglutathione hydrolase-like"/>
    <property type="match status" value="1"/>
</dbReference>
<dbReference type="InterPro" id="IPR050114">
    <property type="entry name" value="UPF0173_UPF0282_UlaG_hydrolase"/>
</dbReference>
<sequence>MTTRRTFLASAAAAAGAITVLPYAARAEAHASNSFDTGMGPLTVHPVSHASFVMETPAGVIYVDPVGEASQYEDFPAADLILITHEHGDHYNAEVLQALKGEDTHLITNPAVAEMLPEGLQADEVMANGDSTGWNDISIDAIPAYNTTEGRTNFHPEGRDNGYVLTMGDFRVYISGDTEDTPEMRALEDIDLAFLCMNLPYTMTAEQAADAVAEFQPTYVYPYHYRGQDGGTQDPEHFAELVGEATQVKMGDWYAPGEL</sequence>
<dbReference type="PANTHER" id="PTHR43546:SF3">
    <property type="entry name" value="UPF0173 METAL-DEPENDENT HYDROLASE MJ1163"/>
    <property type="match status" value="1"/>
</dbReference>
<dbReference type="InterPro" id="IPR006311">
    <property type="entry name" value="TAT_signal"/>
</dbReference>
<dbReference type="EMBL" id="QBKN01000009">
    <property type="protein sequence ID" value="PTX48338.1"/>
    <property type="molecule type" value="Genomic_DNA"/>
</dbReference>
<evidence type="ECO:0000313" key="4">
    <source>
        <dbReference type="Proteomes" id="UP000244069"/>
    </source>
</evidence>
<name>A0A2T6AX10_9RHOB</name>
<feature type="domain" description="Metallo-beta-lactamase" evidence="2">
    <location>
        <begin position="48"/>
        <end position="224"/>
    </location>
</feature>
<dbReference type="PROSITE" id="PS51318">
    <property type="entry name" value="TAT"/>
    <property type="match status" value="1"/>
</dbReference>
<feature type="chain" id="PRO_5015668068" evidence="1">
    <location>
        <begin position="25"/>
        <end position="259"/>
    </location>
</feature>
<dbReference type="PANTHER" id="PTHR43546">
    <property type="entry name" value="UPF0173 METAL-DEPENDENT HYDROLASE MJ1163-RELATED"/>
    <property type="match status" value="1"/>
</dbReference>
<dbReference type="RefSeq" id="WP_107975778.1">
    <property type="nucleotide sequence ID" value="NZ_BMEZ01000011.1"/>
</dbReference>
<evidence type="ECO:0000259" key="2">
    <source>
        <dbReference type="SMART" id="SM00849"/>
    </source>
</evidence>
<dbReference type="AlphaFoldDB" id="A0A2T6AX10"/>
<dbReference type="InterPro" id="IPR036866">
    <property type="entry name" value="RibonucZ/Hydroxyglut_hydro"/>
</dbReference>
<reference evidence="3 4" key="1">
    <citation type="submission" date="2018-04" db="EMBL/GenBank/DDBJ databases">
        <title>Genomic Encyclopedia of Archaeal and Bacterial Type Strains, Phase II (KMG-II): from individual species to whole genera.</title>
        <authorList>
            <person name="Goeker M."/>
        </authorList>
    </citation>
    <scope>NUCLEOTIDE SEQUENCE [LARGE SCALE GENOMIC DNA]</scope>
    <source>
        <strain evidence="3 4">DSM 29329</strain>
    </source>
</reference>
<comment type="caution">
    <text evidence="3">The sequence shown here is derived from an EMBL/GenBank/DDBJ whole genome shotgun (WGS) entry which is preliminary data.</text>
</comment>
<proteinExistence type="predicted"/>
<dbReference type="InterPro" id="IPR001279">
    <property type="entry name" value="Metallo-B-lactamas"/>
</dbReference>
<dbReference type="SUPFAM" id="SSF56281">
    <property type="entry name" value="Metallo-hydrolase/oxidoreductase"/>
    <property type="match status" value="1"/>
</dbReference>
<dbReference type="OrthoDB" id="9805728at2"/>
<evidence type="ECO:0000256" key="1">
    <source>
        <dbReference type="SAM" id="SignalP"/>
    </source>
</evidence>
<evidence type="ECO:0000313" key="3">
    <source>
        <dbReference type="EMBL" id="PTX48338.1"/>
    </source>
</evidence>
<gene>
    <name evidence="3" type="ORF">C8N44_10928</name>
</gene>
<protein>
    <submittedName>
        <fullName evidence="3">L-ascorbate metabolism protein UlaG (Beta-lactamase superfamily)</fullName>
    </submittedName>
</protein>
<accession>A0A2T6AX10</accession>